<accession>A0ABW1S9Y6</accession>
<keyword evidence="5 11" id="KW-0812">Transmembrane</keyword>
<evidence type="ECO:0000259" key="15">
    <source>
        <dbReference type="Pfam" id="PF00593"/>
    </source>
</evidence>
<dbReference type="PROSITE" id="PS52016">
    <property type="entry name" value="TONB_DEPENDENT_REC_3"/>
    <property type="match status" value="1"/>
</dbReference>
<feature type="domain" description="TonB-dependent receptor plug" evidence="16">
    <location>
        <begin position="52"/>
        <end position="162"/>
    </location>
</feature>
<dbReference type="InterPro" id="IPR000531">
    <property type="entry name" value="Beta-barrel_TonB"/>
</dbReference>
<protein>
    <submittedName>
        <fullName evidence="17">TonB-dependent receptor</fullName>
    </submittedName>
</protein>
<keyword evidence="17" id="KW-0675">Receptor</keyword>
<evidence type="ECO:0000256" key="9">
    <source>
        <dbReference type="ARBA" id="ARBA00023136"/>
    </source>
</evidence>
<evidence type="ECO:0000313" key="17">
    <source>
        <dbReference type="EMBL" id="MFC6198371.1"/>
    </source>
</evidence>
<reference evidence="18" key="1">
    <citation type="journal article" date="2019" name="Int. J. Syst. Evol. Microbiol.">
        <title>The Global Catalogue of Microorganisms (GCM) 10K type strain sequencing project: providing services to taxonomists for standard genome sequencing and annotation.</title>
        <authorList>
            <consortium name="The Broad Institute Genomics Platform"/>
            <consortium name="The Broad Institute Genome Sequencing Center for Infectious Disease"/>
            <person name="Wu L."/>
            <person name="Ma J."/>
        </authorList>
    </citation>
    <scope>NUCLEOTIDE SEQUENCE [LARGE SCALE GENOMIC DNA]</scope>
    <source>
        <strain evidence="18">CGMCC-1.15741</strain>
    </source>
</reference>
<evidence type="ECO:0000256" key="11">
    <source>
        <dbReference type="PROSITE-ProRule" id="PRU01360"/>
    </source>
</evidence>
<evidence type="ECO:0000256" key="5">
    <source>
        <dbReference type="ARBA" id="ARBA00022692"/>
    </source>
</evidence>
<evidence type="ECO:0000256" key="2">
    <source>
        <dbReference type="ARBA" id="ARBA00022448"/>
    </source>
</evidence>
<evidence type="ECO:0000256" key="12">
    <source>
        <dbReference type="PROSITE-ProRule" id="PRU10143"/>
    </source>
</evidence>
<dbReference type="SUPFAM" id="SSF56935">
    <property type="entry name" value="Porins"/>
    <property type="match status" value="1"/>
</dbReference>
<feature type="domain" description="TonB-dependent receptor-like beta-barrel" evidence="15">
    <location>
        <begin position="245"/>
        <end position="675"/>
    </location>
</feature>
<dbReference type="InterPro" id="IPR012910">
    <property type="entry name" value="Plug_dom"/>
</dbReference>
<organism evidence="17 18">
    <name type="scientific">Ponticaulis profundi</name>
    <dbReference type="NCBI Taxonomy" id="2665222"/>
    <lineage>
        <taxon>Bacteria</taxon>
        <taxon>Pseudomonadati</taxon>
        <taxon>Pseudomonadota</taxon>
        <taxon>Alphaproteobacteria</taxon>
        <taxon>Hyphomonadales</taxon>
        <taxon>Hyphomonadaceae</taxon>
        <taxon>Ponticaulis</taxon>
    </lineage>
</organism>
<evidence type="ECO:0000256" key="10">
    <source>
        <dbReference type="ARBA" id="ARBA00023237"/>
    </source>
</evidence>
<dbReference type="PANTHER" id="PTHR32552">
    <property type="entry name" value="FERRICHROME IRON RECEPTOR-RELATED"/>
    <property type="match status" value="1"/>
</dbReference>
<proteinExistence type="inferred from homology"/>
<name>A0ABW1S9Y6_9PROT</name>
<evidence type="ECO:0000259" key="16">
    <source>
        <dbReference type="Pfam" id="PF07715"/>
    </source>
</evidence>
<keyword evidence="6" id="KW-0408">Iron</keyword>
<evidence type="ECO:0000256" key="3">
    <source>
        <dbReference type="ARBA" id="ARBA00022452"/>
    </source>
</evidence>
<keyword evidence="3 11" id="KW-1134">Transmembrane beta strand</keyword>
<keyword evidence="10 11" id="KW-0998">Cell outer membrane</keyword>
<dbReference type="InterPro" id="IPR010916">
    <property type="entry name" value="TonB_box_CS"/>
</dbReference>
<dbReference type="PROSITE" id="PS00430">
    <property type="entry name" value="TONB_DEPENDENT_REC_1"/>
    <property type="match status" value="1"/>
</dbReference>
<comment type="subcellular location">
    <subcellularLocation>
        <location evidence="1 11">Cell outer membrane</location>
        <topology evidence="1 11">Multi-pass membrane protein</topology>
    </subcellularLocation>
</comment>
<dbReference type="InterPro" id="IPR039426">
    <property type="entry name" value="TonB-dep_rcpt-like"/>
</dbReference>
<evidence type="ECO:0000256" key="8">
    <source>
        <dbReference type="ARBA" id="ARBA00023077"/>
    </source>
</evidence>
<dbReference type="PANTHER" id="PTHR32552:SF81">
    <property type="entry name" value="TONB-DEPENDENT OUTER MEMBRANE RECEPTOR"/>
    <property type="match status" value="1"/>
</dbReference>
<dbReference type="Gene3D" id="2.40.170.20">
    <property type="entry name" value="TonB-dependent receptor, beta-barrel domain"/>
    <property type="match status" value="1"/>
</dbReference>
<keyword evidence="7" id="KW-0406">Ion transport</keyword>
<keyword evidence="4" id="KW-0410">Iron transport</keyword>
<evidence type="ECO:0000313" key="18">
    <source>
        <dbReference type="Proteomes" id="UP001596303"/>
    </source>
</evidence>
<dbReference type="EMBL" id="JBHSSW010000012">
    <property type="protein sequence ID" value="MFC6198371.1"/>
    <property type="molecule type" value="Genomic_DNA"/>
</dbReference>
<comment type="caution">
    <text evidence="17">The sequence shown here is derived from an EMBL/GenBank/DDBJ whole genome shotgun (WGS) entry which is preliminary data.</text>
</comment>
<gene>
    <name evidence="17" type="ORF">ACFQDM_09785</name>
</gene>
<keyword evidence="18" id="KW-1185">Reference proteome</keyword>
<evidence type="ECO:0000256" key="6">
    <source>
        <dbReference type="ARBA" id="ARBA00023004"/>
    </source>
</evidence>
<dbReference type="RefSeq" id="WP_377378526.1">
    <property type="nucleotide sequence ID" value="NZ_JBHSSW010000012.1"/>
</dbReference>
<keyword evidence="2 11" id="KW-0813">Transport</keyword>
<feature type="short sequence motif" description="TonB box" evidence="12">
    <location>
        <begin position="40"/>
        <end position="46"/>
    </location>
</feature>
<evidence type="ECO:0000256" key="4">
    <source>
        <dbReference type="ARBA" id="ARBA00022496"/>
    </source>
</evidence>
<dbReference type="InterPro" id="IPR036942">
    <property type="entry name" value="Beta-barrel_TonB_sf"/>
</dbReference>
<keyword evidence="9 11" id="KW-0472">Membrane</keyword>
<feature type="chain" id="PRO_5047540503" evidence="14">
    <location>
        <begin position="26"/>
        <end position="709"/>
    </location>
</feature>
<dbReference type="Pfam" id="PF07715">
    <property type="entry name" value="Plug"/>
    <property type="match status" value="1"/>
</dbReference>
<keyword evidence="8 12" id="KW-0798">TonB box</keyword>
<evidence type="ECO:0000256" key="7">
    <source>
        <dbReference type="ARBA" id="ARBA00023065"/>
    </source>
</evidence>
<comment type="similarity">
    <text evidence="11 13">Belongs to the TonB-dependent receptor family.</text>
</comment>
<dbReference type="Proteomes" id="UP001596303">
    <property type="component" value="Unassembled WGS sequence"/>
</dbReference>
<evidence type="ECO:0000256" key="14">
    <source>
        <dbReference type="SAM" id="SignalP"/>
    </source>
</evidence>
<feature type="signal peptide" evidence="14">
    <location>
        <begin position="1"/>
        <end position="25"/>
    </location>
</feature>
<evidence type="ECO:0000256" key="1">
    <source>
        <dbReference type="ARBA" id="ARBA00004571"/>
    </source>
</evidence>
<keyword evidence="14" id="KW-0732">Signal</keyword>
<evidence type="ECO:0000256" key="13">
    <source>
        <dbReference type="RuleBase" id="RU003357"/>
    </source>
</evidence>
<sequence length="709" mass="77780">MRSSTLGTSLLLATALSFGSLSAIAQEASTEADASRKLDTITVTAQRKEESLQDVSAAVTAMNAETMEKRQILSTADISRIAPNVKFDAGTGSTSILKPYIRGGGITDGGYVMSESEVSLYLNDVYMARLQGALLEFAEIERIEVLRGPQGVLYGRNSSAGAVNIITKSPAEDTTGTIQVGYGSWNEKRLKGYFSAPLTEDGKWRGSIGGLIKSRDGGRQYNATLNKDVGAEDQLGILGDVIYEDDNFDMRLNVYHFKGDSDGQWPVNTMTDDNGNIVPISGDYYTVLTPLESDAELEQSGASFTLNYSFGDHNFKSITGYSELEDYWFQDFSGGVPAEYLGGAPGDYIALFERDSDSSQTQFSQELQLSGDVMDGKLEYVTGLYYFTEDADQEMNSVIFFAPSAGNYAIKTDNIAAYGQVTYSFTDKLDVIVGGRYTSEDKELDAVYGGVDVTSQDSYSKFTPKVGVDYKLNDDILLYASYSEGYKSGGYNGLASTPGQLAEPFSPQLTKAYEAGMKADFLDVLRLNVSAFFNEIEDRQQAVSLNDGGWLVENYDAEIKGIEFEATWLVNEYISLWGNGALNDGEYTGTDSEVASILDKALPSLPDYQYSVGFDVDLPVGPGTLSFGSDYNYRDDYYSTPDNFPIDFVKAQDLLNAYIAYEVDAWRFQIAGKNLLEEEGWQTGFGFSFVNPRYAIDPRSVLATVRYSF</sequence>
<dbReference type="CDD" id="cd01347">
    <property type="entry name" value="ligand_gated_channel"/>
    <property type="match status" value="1"/>
</dbReference>
<dbReference type="Pfam" id="PF00593">
    <property type="entry name" value="TonB_dep_Rec_b-barrel"/>
    <property type="match status" value="1"/>
</dbReference>